<protein>
    <recommendedName>
        <fullName evidence="3">BTB domain-containing protein</fullName>
    </recommendedName>
</protein>
<evidence type="ECO:0000313" key="2">
    <source>
        <dbReference type="Proteomes" id="UP000027238"/>
    </source>
</evidence>
<dbReference type="HOGENOM" id="CLU_042420_3_2_1"/>
<comment type="caution">
    <text evidence="1">The sequence shown here is derived from an EMBL/GenBank/DDBJ whole genome shotgun (WGS) entry which is preliminary data.</text>
</comment>
<evidence type="ECO:0000313" key="1">
    <source>
        <dbReference type="EMBL" id="KDN67566.1"/>
    </source>
</evidence>
<dbReference type="Gene3D" id="3.30.710.10">
    <property type="entry name" value="Potassium Channel Kv1.1, Chain A"/>
    <property type="match status" value="1"/>
</dbReference>
<dbReference type="OMA" id="MARCESH"/>
<dbReference type="SUPFAM" id="SSF54695">
    <property type="entry name" value="POZ domain"/>
    <property type="match status" value="1"/>
</dbReference>
<dbReference type="OrthoDB" id="5275938at2759"/>
<dbReference type="Proteomes" id="UP000027238">
    <property type="component" value="Unassembled WGS sequence"/>
</dbReference>
<organism evidence="1 2">
    <name type="scientific">Colletotrichum sublineola</name>
    <name type="common">Sorghum anthracnose fungus</name>
    <dbReference type="NCBI Taxonomy" id="1173701"/>
    <lineage>
        <taxon>Eukaryota</taxon>
        <taxon>Fungi</taxon>
        <taxon>Dikarya</taxon>
        <taxon>Ascomycota</taxon>
        <taxon>Pezizomycotina</taxon>
        <taxon>Sordariomycetes</taxon>
        <taxon>Hypocreomycetidae</taxon>
        <taxon>Glomerellales</taxon>
        <taxon>Glomerellaceae</taxon>
        <taxon>Colletotrichum</taxon>
        <taxon>Colletotrichum graminicola species complex</taxon>
    </lineage>
</organism>
<reference evidence="2" key="1">
    <citation type="journal article" date="2014" name="Genome Announc.">
        <title>Draft genome sequence of Colletotrichum sublineola, a destructive pathogen of cultivated sorghum.</title>
        <authorList>
            <person name="Baroncelli R."/>
            <person name="Sanz-Martin J.M."/>
            <person name="Rech G.E."/>
            <person name="Sukno S.A."/>
            <person name="Thon M.R."/>
        </authorList>
    </citation>
    <scope>NUCLEOTIDE SEQUENCE [LARGE SCALE GENOMIC DNA]</scope>
    <source>
        <strain evidence="2">TX430BB</strain>
    </source>
</reference>
<keyword evidence="2" id="KW-1185">Reference proteome</keyword>
<gene>
    <name evidence="1" type="ORF">CSUB01_03620</name>
</gene>
<accession>A0A066XP99</accession>
<dbReference type="InterPro" id="IPR011333">
    <property type="entry name" value="SKP1/BTB/POZ_sf"/>
</dbReference>
<dbReference type="AlphaFoldDB" id="A0A066XP99"/>
<name>A0A066XP99_COLSU</name>
<sequence>MSLYPYSNGGTPGQLTDDFSRIVHLFSEAVDAIQLHAQQKAMTNGGQPSTNANGMPASAAPNELVVYDKDGDLTIRVGSRLRPYRVDSKTLSRSSPVFKRMLFGGFAESRPSDGGDWVVDLPDDRSASMEILFRIVHGAFEMVPTQLSLGDLYTVLAHTEKYDATRLLRPWAKTWLHNPVVRNQTGEPELLCVAWELGDSDLFRQVMEAMTNECYIDMKGNVLCGKRRMFYGPHNDLRFTPPEFLFKNLVCLVPPDMEGIVSSNRKRLVAAELEPYVNLYAASRSTRCKQVHSRDGWKCDSQVLGSLIKSLSGAGVDITNPNIVEVYRGSVANLRRALDHAHIETFCSDCAQSIPLALGEGKAKAALLRAEITTVQDGHRKYLESQARKTGL</sequence>
<dbReference type="STRING" id="1173701.A0A066XP99"/>
<evidence type="ECO:0008006" key="3">
    <source>
        <dbReference type="Google" id="ProtNLM"/>
    </source>
</evidence>
<proteinExistence type="predicted"/>
<dbReference type="EMBL" id="JMSE01000791">
    <property type="protein sequence ID" value="KDN67566.1"/>
    <property type="molecule type" value="Genomic_DNA"/>
</dbReference>
<dbReference type="eggNOG" id="ENOG502RS6N">
    <property type="taxonomic scope" value="Eukaryota"/>
</dbReference>